<feature type="transmembrane region" description="Helical" evidence="1">
    <location>
        <begin position="130"/>
        <end position="155"/>
    </location>
</feature>
<organism evidence="2 3">
    <name type="scientific">Lactarius akahatsu</name>
    <dbReference type="NCBI Taxonomy" id="416441"/>
    <lineage>
        <taxon>Eukaryota</taxon>
        <taxon>Fungi</taxon>
        <taxon>Dikarya</taxon>
        <taxon>Basidiomycota</taxon>
        <taxon>Agaricomycotina</taxon>
        <taxon>Agaricomycetes</taxon>
        <taxon>Russulales</taxon>
        <taxon>Russulaceae</taxon>
        <taxon>Lactarius</taxon>
    </lineage>
</organism>
<keyword evidence="1" id="KW-0472">Membrane</keyword>
<dbReference type="PANTHER" id="PTHR34391">
    <property type="entry name" value="UPF0658 GOLGI APPARATUS MEMBRANE PROTEIN C1952.10C-RELATED"/>
    <property type="match status" value="1"/>
</dbReference>
<gene>
    <name evidence="2" type="ORF">EDB92DRAFT_1944767</name>
</gene>
<evidence type="ECO:0000313" key="3">
    <source>
        <dbReference type="Proteomes" id="UP001201163"/>
    </source>
</evidence>
<evidence type="ECO:0000313" key="2">
    <source>
        <dbReference type="EMBL" id="KAH8993168.1"/>
    </source>
</evidence>
<feature type="transmembrane region" description="Helical" evidence="1">
    <location>
        <begin position="91"/>
        <end position="109"/>
    </location>
</feature>
<proteinExistence type="predicted"/>
<name>A0AAD4LJN4_9AGAM</name>
<dbReference type="EMBL" id="JAKELL010000019">
    <property type="protein sequence ID" value="KAH8993168.1"/>
    <property type="molecule type" value="Genomic_DNA"/>
</dbReference>
<protein>
    <submittedName>
        <fullName evidence="2">Uncharacterized protein</fullName>
    </submittedName>
</protein>
<feature type="transmembrane region" description="Helical" evidence="1">
    <location>
        <begin position="234"/>
        <end position="258"/>
    </location>
</feature>
<feature type="transmembrane region" description="Helical" evidence="1">
    <location>
        <begin position="175"/>
        <end position="195"/>
    </location>
</feature>
<keyword evidence="1" id="KW-1133">Transmembrane helix</keyword>
<reference evidence="2" key="1">
    <citation type="submission" date="2022-01" db="EMBL/GenBank/DDBJ databases">
        <title>Comparative genomics reveals a dynamic genome evolution in the ectomycorrhizal milk-cap (Lactarius) mushrooms.</title>
        <authorList>
            <consortium name="DOE Joint Genome Institute"/>
            <person name="Lebreton A."/>
            <person name="Tang N."/>
            <person name="Kuo A."/>
            <person name="LaButti K."/>
            <person name="Drula E."/>
            <person name="Barry K."/>
            <person name="Clum A."/>
            <person name="Lipzen A."/>
            <person name="Mousain D."/>
            <person name="Ng V."/>
            <person name="Wang R."/>
            <person name="Wang X."/>
            <person name="Dai Y."/>
            <person name="Henrissat B."/>
            <person name="Grigoriev I.V."/>
            <person name="Guerin-Laguette A."/>
            <person name="Yu F."/>
            <person name="Martin F.M."/>
        </authorList>
    </citation>
    <scope>NUCLEOTIDE SEQUENCE</scope>
    <source>
        <strain evidence="2">QP</strain>
    </source>
</reference>
<evidence type="ECO:0000256" key="1">
    <source>
        <dbReference type="SAM" id="Phobius"/>
    </source>
</evidence>
<dbReference type="AlphaFoldDB" id="A0AAD4LJN4"/>
<feature type="transmembrane region" description="Helical" evidence="1">
    <location>
        <begin position="25"/>
        <end position="44"/>
    </location>
</feature>
<dbReference type="InterPro" id="IPR040410">
    <property type="entry name" value="UPF0658_Golgi"/>
</dbReference>
<dbReference type="GO" id="GO:0005794">
    <property type="term" value="C:Golgi apparatus"/>
    <property type="evidence" value="ECO:0007669"/>
    <property type="project" value="TreeGrafter"/>
</dbReference>
<sequence length="320" mass="37292">MSMILDPVCTFTLLYPQAKHVERNLSLIGSQFWFYGLAVFAIVFESIPHILALLIARLIATGWSTYCFMAHNQYPRSHYFVRRFALQLADLVLHLDALLISTYLSWRLYKLYRTHTFRRVGPPKNVLRMYGYFLAVLVSIQLSIFILVNAMALWVDQLLHGAIKDLSSHTPVYNGTFILTTVLLVPWLMMGWYSVRLEWRKLTWVFLAVAFFFVFAWSMMFYSRVYRFTFIDWPFFGCMTVSSFVALFCSTGFAVVCARNYDKGLAQWLYVEKNFGDDDFEPDLFPTEVTEEEWKHDGDRASIYKVALPDLLRADPAPVV</sequence>
<keyword evidence="1" id="KW-0812">Transmembrane</keyword>
<comment type="caution">
    <text evidence="2">The sequence shown here is derived from an EMBL/GenBank/DDBJ whole genome shotgun (WGS) entry which is preliminary data.</text>
</comment>
<dbReference type="PANTHER" id="PTHR34391:SF2">
    <property type="entry name" value="TRP C-TERMINAL DOMAIN-CONTAINING PROTEIN"/>
    <property type="match status" value="1"/>
</dbReference>
<accession>A0AAD4LJN4</accession>
<keyword evidence="3" id="KW-1185">Reference proteome</keyword>
<feature type="transmembrane region" description="Helical" evidence="1">
    <location>
        <begin position="202"/>
        <end position="222"/>
    </location>
</feature>
<dbReference type="Proteomes" id="UP001201163">
    <property type="component" value="Unassembled WGS sequence"/>
</dbReference>